<organism evidence="12 13">
    <name type="scientific">Wigglesworthia glossinidia endosymbiont of Glossina morsitans morsitans</name>
    <name type="common">Yale colony</name>
    <dbReference type="NCBI Taxonomy" id="1142511"/>
    <lineage>
        <taxon>Bacteria</taxon>
        <taxon>Pseudomonadati</taxon>
        <taxon>Pseudomonadota</taxon>
        <taxon>Gammaproteobacteria</taxon>
        <taxon>Enterobacterales</taxon>
        <taxon>Erwiniaceae</taxon>
        <taxon>Wigglesworthia</taxon>
    </lineage>
</organism>
<dbReference type="SUPFAM" id="SSF52777">
    <property type="entry name" value="CoA-dependent acyltransferases"/>
    <property type="match status" value="1"/>
</dbReference>
<dbReference type="InterPro" id="IPR001078">
    <property type="entry name" value="2-oxoacid_DH_actylTfrase"/>
</dbReference>
<evidence type="ECO:0000259" key="11">
    <source>
        <dbReference type="PROSITE" id="PS51826"/>
    </source>
</evidence>
<evidence type="ECO:0000256" key="6">
    <source>
        <dbReference type="ARBA" id="ARBA00023315"/>
    </source>
</evidence>
<evidence type="ECO:0000259" key="10">
    <source>
        <dbReference type="PROSITE" id="PS50968"/>
    </source>
</evidence>
<keyword evidence="6 9" id="KW-0012">Acyltransferase</keyword>
<evidence type="ECO:0000256" key="3">
    <source>
        <dbReference type="ARBA" id="ARBA00011484"/>
    </source>
</evidence>
<comment type="cofactor">
    <cofactor evidence="1 9">
        <name>(R)-lipoate</name>
        <dbReference type="ChEBI" id="CHEBI:83088"/>
    </cofactor>
</comment>
<keyword evidence="13" id="KW-1185">Reference proteome</keyword>
<dbReference type="Pfam" id="PF02817">
    <property type="entry name" value="E3_binding"/>
    <property type="match status" value="1"/>
</dbReference>
<evidence type="ECO:0000256" key="9">
    <source>
        <dbReference type="RuleBase" id="RU003423"/>
    </source>
</evidence>
<keyword evidence="5 9" id="KW-0450">Lipoyl</keyword>
<name>H6Q4Z5_WIGGL</name>
<dbReference type="InterPro" id="IPR011053">
    <property type="entry name" value="Single_hybrid_motif"/>
</dbReference>
<dbReference type="SUPFAM" id="SSF47005">
    <property type="entry name" value="Peripheral subunit-binding domain of 2-oxo acid dehydrogenase complex"/>
    <property type="match status" value="1"/>
</dbReference>
<keyword evidence="4 9" id="KW-0808">Transferase</keyword>
<dbReference type="SUPFAM" id="SSF51230">
    <property type="entry name" value="Single hybrid motif"/>
    <property type="match status" value="2"/>
</dbReference>
<comment type="function">
    <text evidence="7">The pyruvate dehydrogenase complex catalyzes the overall conversion of pyruvate to acetyl-CoA and CO(2). It contains multiple copies of three enzymatic components: pyruvate dehydrogenase (E1), dihydrolipoamide acetyltransferase (E2) and lipoamide dehydrogenase (E3).</text>
</comment>
<proteinExistence type="inferred from homology"/>
<reference evidence="12 13" key="1">
    <citation type="journal article" date="2012" name="MBio">
        <title>Insight into the transmission biology and species-specific functional capabilities of tsetse (Diptera: glossinidae) obligate symbiont wigglesworthia.</title>
        <authorList>
            <person name="Rio R.V."/>
            <person name="Symula R.E."/>
            <person name="Wang J."/>
            <person name="Lohs C."/>
            <person name="Wu Y.N."/>
            <person name="Snyder A.K."/>
            <person name="Bjornson R.D."/>
            <person name="Oshima K."/>
            <person name="Biehl B.S."/>
            <person name="Perna N.T."/>
            <person name="Hattori M."/>
            <person name="Aksoy S."/>
        </authorList>
    </citation>
    <scope>NUCLEOTIDE SEQUENCE [LARGE SCALE GENOMIC DNA]</scope>
    <source>
        <strain evidence="12">WGM</strain>
    </source>
</reference>
<dbReference type="EC" id="2.3.1.-" evidence="9"/>
<keyword evidence="12" id="KW-0670">Pyruvate</keyword>
<dbReference type="PANTHER" id="PTHR43178:SF2">
    <property type="entry name" value="DIHYDROLIPOYLLYSINE-RESIDUE ACETYLTRANSFERASE COMPONENT OF PYRUVATE DEHYDROGENASE COMPLEX"/>
    <property type="match status" value="1"/>
</dbReference>
<dbReference type="PANTHER" id="PTHR43178">
    <property type="entry name" value="DIHYDROLIPOAMIDE ACETYLTRANSFERASE COMPONENT OF PYRUVATE DEHYDROGENASE COMPLEX"/>
    <property type="match status" value="1"/>
</dbReference>
<dbReference type="GO" id="GO:0031405">
    <property type="term" value="F:lipoic acid binding"/>
    <property type="evidence" value="ECO:0007669"/>
    <property type="project" value="TreeGrafter"/>
</dbReference>
<comment type="similarity">
    <text evidence="2 9">Belongs to the 2-oxoacid dehydrogenase family.</text>
</comment>
<dbReference type="InterPro" id="IPR036625">
    <property type="entry name" value="E3-bd_dom_sf"/>
</dbReference>
<dbReference type="Proteomes" id="UP000009061">
    <property type="component" value="Chromosome"/>
</dbReference>
<dbReference type="Pfam" id="PF00364">
    <property type="entry name" value="Biotin_lipoyl"/>
    <property type="match status" value="2"/>
</dbReference>
<dbReference type="InterPro" id="IPR050743">
    <property type="entry name" value="2-oxoacid_DH_E2_comp"/>
</dbReference>
<dbReference type="Gene3D" id="4.10.320.10">
    <property type="entry name" value="E3-binding domain"/>
    <property type="match status" value="1"/>
</dbReference>
<evidence type="ECO:0000256" key="2">
    <source>
        <dbReference type="ARBA" id="ARBA00007317"/>
    </source>
</evidence>
<sequence length="497" mass="56173">MNTVVKIPDIGIEDAEVTEILVKIEDKIKKEQALITVEGDKASMQIPSPISGILKKIMVKIGDKVSTNQEIMFFEKTDKNDKFIAKKMLKKVEKKLLDSKHEEFKKIYASELGILNRAEIIRVSIHEENNIKINSPILIIQDCKGTRKILSTISGIVKNVQIKAGDHVDPDTLLYDIYVSKIFEKKPKNLLKTIIQNNQIYASPLIRRIALKYNINLSHIHGSGRKGRILPTDLEKYINIYENNQLSQNTKNVQSFSEDSQYEVYGKIEIQELTKIKKVSGKNLSKNWKNIPHVTQFDQADIHELEIFRKNQNIILQKKNKIKITILSFVIKAVIATLKEYPQFNSSLSQDQKKIFLKKYFNIGIAVNTEQGLMVPIIFNADSKGILEISQEISNIAKKARSGILSNKDMKGGCFTISNLGGIGGKEFTPIINAPEVAILGISQASIQAIWNGDTFVPKLMLPLSLSYDHRVIDGVEGAKFINFFKNLISDIRLLIL</sequence>
<dbReference type="Gene3D" id="3.30.559.10">
    <property type="entry name" value="Chloramphenicol acetyltransferase-like domain"/>
    <property type="match status" value="1"/>
</dbReference>
<protein>
    <recommendedName>
        <fullName evidence="9">Dihydrolipoamide acetyltransferase component of pyruvate dehydrogenase complex</fullName>
        <ecNumber evidence="9">2.3.1.-</ecNumber>
    </recommendedName>
</protein>
<feature type="domain" description="Peripheral subunit-binding (PSBD)" evidence="11">
    <location>
        <begin position="201"/>
        <end position="238"/>
    </location>
</feature>
<evidence type="ECO:0000256" key="4">
    <source>
        <dbReference type="ARBA" id="ARBA00022679"/>
    </source>
</evidence>
<evidence type="ECO:0000256" key="5">
    <source>
        <dbReference type="ARBA" id="ARBA00022823"/>
    </source>
</evidence>
<dbReference type="FunFam" id="3.30.559.10:FF:000004">
    <property type="entry name" value="Acetyltransferase component of pyruvate dehydrogenase complex"/>
    <property type="match status" value="1"/>
</dbReference>
<dbReference type="CDD" id="cd06849">
    <property type="entry name" value="lipoyl_domain"/>
    <property type="match status" value="1"/>
</dbReference>
<accession>H6Q4Z5</accession>
<dbReference type="STRING" id="1142511.WIGMOR_0448"/>
<evidence type="ECO:0000313" key="13">
    <source>
        <dbReference type="Proteomes" id="UP000009061"/>
    </source>
</evidence>
<dbReference type="Gene3D" id="2.40.50.100">
    <property type="match status" value="2"/>
</dbReference>
<dbReference type="EMBL" id="CP003315">
    <property type="protein sequence ID" value="AFA41278.1"/>
    <property type="molecule type" value="Genomic_DNA"/>
</dbReference>
<dbReference type="PROSITE" id="PS51826">
    <property type="entry name" value="PSBD"/>
    <property type="match status" value="1"/>
</dbReference>
<dbReference type="RefSeq" id="WP_014354217.1">
    <property type="nucleotide sequence ID" value="NC_016893.1"/>
</dbReference>
<dbReference type="AlphaFoldDB" id="H6Q4Z5"/>
<dbReference type="HOGENOM" id="CLU_016733_10_0_6"/>
<dbReference type="Pfam" id="PF00198">
    <property type="entry name" value="2-oxoacid_dh"/>
    <property type="match status" value="1"/>
</dbReference>
<dbReference type="GO" id="GO:0006086">
    <property type="term" value="P:pyruvate decarboxylation to acetyl-CoA"/>
    <property type="evidence" value="ECO:0007669"/>
    <property type="project" value="TreeGrafter"/>
</dbReference>
<dbReference type="InterPro" id="IPR023213">
    <property type="entry name" value="CAT-like_dom_sf"/>
</dbReference>
<feature type="domain" description="Lipoyl-binding" evidence="10">
    <location>
        <begin position="2"/>
        <end position="75"/>
    </location>
</feature>
<dbReference type="PROSITE" id="PS50968">
    <property type="entry name" value="BIOTINYL_LIPOYL"/>
    <property type="match status" value="1"/>
</dbReference>
<dbReference type="InterPro" id="IPR000089">
    <property type="entry name" value="Biotin_lipoyl"/>
</dbReference>
<dbReference type="GO" id="GO:0005737">
    <property type="term" value="C:cytoplasm"/>
    <property type="evidence" value="ECO:0007669"/>
    <property type="project" value="TreeGrafter"/>
</dbReference>
<evidence type="ECO:0000256" key="1">
    <source>
        <dbReference type="ARBA" id="ARBA00001938"/>
    </source>
</evidence>
<comment type="catalytic activity">
    <reaction evidence="8">
        <text>N(6)-[(R)-dihydrolipoyl]-L-lysyl-[protein] + acetyl-CoA = N(6)-[(R)-S(8)-acetyldihydrolipoyl]-L-lysyl-[protein] + CoA</text>
        <dbReference type="Rhea" id="RHEA:17017"/>
        <dbReference type="Rhea" id="RHEA-COMP:10475"/>
        <dbReference type="Rhea" id="RHEA-COMP:10478"/>
        <dbReference type="ChEBI" id="CHEBI:57287"/>
        <dbReference type="ChEBI" id="CHEBI:57288"/>
        <dbReference type="ChEBI" id="CHEBI:83100"/>
        <dbReference type="ChEBI" id="CHEBI:83111"/>
        <dbReference type="EC" id="2.3.1.12"/>
    </reaction>
</comment>
<comment type="subunit">
    <text evidence="3">Forms a 24-polypeptide structural core with octahedral symmetry.</text>
</comment>
<evidence type="ECO:0000256" key="8">
    <source>
        <dbReference type="ARBA" id="ARBA00048370"/>
    </source>
</evidence>
<gene>
    <name evidence="12" type="primary">aceF</name>
    <name evidence="12" type="synonym">aceE2</name>
    <name evidence="12" type="ORF">WIGMOR_0448</name>
</gene>
<dbReference type="InterPro" id="IPR004167">
    <property type="entry name" value="PSBD"/>
</dbReference>
<evidence type="ECO:0000313" key="12">
    <source>
        <dbReference type="EMBL" id="AFA41278.1"/>
    </source>
</evidence>
<dbReference type="OrthoDB" id="9805770at2"/>
<dbReference type="KEGG" id="wgl:WIGMOR_0448"/>
<dbReference type="GO" id="GO:0004742">
    <property type="term" value="F:dihydrolipoyllysine-residue acetyltransferase activity"/>
    <property type="evidence" value="ECO:0007669"/>
    <property type="project" value="UniProtKB-EC"/>
</dbReference>
<dbReference type="eggNOG" id="COG0508">
    <property type="taxonomic scope" value="Bacteria"/>
</dbReference>
<evidence type="ECO:0000256" key="7">
    <source>
        <dbReference type="ARBA" id="ARBA00025211"/>
    </source>
</evidence>